<dbReference type="Pfam" id="PF00732">
    <property type="entry name" value="GMC_oxred_N"/>
    <property type="match status" value="1"/>
</dbReference>
<dbReference type="Proteomes" id="UP000033618">
    <property type="component" value="Unassembled WGS sequence"/>
</dbReference>
<keyword evidence="4" id="KW-0560">Oxidoreductase</keyword>
<reference evidence="7 8" key="1">
    <citation type="submission" date="2015-03" db="EMBL/GenBank/DDBJ databases">
        <title>Draft Genome Sequence of Burkholderia andropogonis type strain ICMP2807, isolated from Sorghum bicolor.</title>
        <authorList>
            <person name="Lopes-Santos L."/>
            <person name="Castro D.B."/>
            <person name="Ottoboni L.M."/>
            <person name="Park D."/>
            <person name="Weirc B.S."/>
            <person name="Destefano S.A."/>
        </authorList>
    </citation>
    <scope>NUCLEOTIDE SEQUENCE [LARGE SCALE GENOMIC DNA]</scope>
    <source>
        <strain evidence="7 8">ICMP2807</strain>
    </source>
</reference>
<dbReference type="RefSeq" id="WP_046153663.1">
    <property type="nucleotide sequence ID" value="NZ_CADFGU010000003.1"/>
</dbReference>
<evidence type="ECO:0000256" key="4">
    <source>
        <dbReference type="ARBA" id="ARBA00023002"/>
    </source>
</evidence>
<evidence type="ECO:0000259" key="6">
    <source>
        <dbReference type="Pfam" id="PF05199"/>
    </source>
</evidence>
<dbReference type="OrthoDB" id="9787779at2"/>
<keyword evidence="8" id="KW-1185">Reference proteome</keyword>
<gene>
    <name evidence="7" type="ORF">WM40_19180</name>
</gene>
<protein>
    <submittedName>
        <fullName evidence="7">GMC family oxidoreductase</fullName>
    </submittedName>
</protein>
<proteinExistence type="inferred from homology"/>
<dbReference type="PATRIC" id="fig|28092.6.peg.4502"/>
<feature type="domain" description="Glucose-methanol-choline oxidoreductase C-terminal" evidence="6">
    <location>
        <begin position="454"/>
        <end position="572"/>
    </location>
</feature>
<evidence type="ECO:0000313" key="8">
    <source>
        <dbReference type="Proteomes" id="UP000033618"/>
    </source>
</evidence>
<dbReference type="AlphaFoldDB" id="A0A0F5JWC4"/>
<accession>A0A0F5JWC4</accession>
<dbReference type="InterPro" id="IPR007867">
    <property type="entry name" value="GMC_OxRtase_C"/>
</dbReference>
<dbReference type="InterPro" id="IPR036188">
    <property type="entry name" value="FAD/NAD-bd_sf"/>
</dbReference>
<dbReference type="Gene3D" id="3.50.50.60">
    <property type="entry name" value="FAD/NAD(P)-binding domain"/>
    <property type="match status" value="2"/>
</dbReference>
<dbReference type="InterPro" id="IPR000172">
    <property type="entry name" value="GMC_OxRdtase_N"/>
</dbReference>
<evidence type="ECO:0000313" key="7">
    <source>
        <dbReference type="EMBL" id="KKB62133.1"/>
    </source>
</evidence>
<keyword evidence="2" id="KW-0285">Flavoprotein</keyword>
<name>A0A0F5JWC4_9BURK</name>
<evidence type="ECO:0000259" key="5">
    <source>
        <dbReference type="Pfam" id="PF00732"/>
    </source>
</evidence>
<sequence length="593" mass="65260">MAIKKDKVDVVLIGFGWTGAIMGMELTDTGMNVLALERGEFRDTPTDAAYPKVIDELAYSTRGKLFQQLSGETCTIRHNMQLTAVPYRQHGSFLLGNGVGGAGFHWNGMMYRNLPEELEMKTRYTERYGKKFVPDDMLLQDHGVTYADLEPYYDFSEKLMAVSGKAGNIDGKKTGADGGNPLEAPRTDEFPTAPLQKQYSGMLFEKAARETGFHPYMAPAANASEPYTNPYGVRIGPCNYCGFCENYGCYMYSKASPQTTIMPVLLKRKNFELRTESHVLKVNLDNTGKKATGVTYIDSQGREVEQPADLVILTAFQTHNVRLMLLSGIGKQYDPLTGDGTVGRNFAYQMNGGINVMLPKGTALNRFAGTGAGAVGMDDLNGDQFDHGPLGFVGGASIRTLSTGGRPIGQAPTVPGTPSWGSDWKKGVQDAYQRYMTIGISGSVMAYKDRYLDLDPTYKDKYGLPLLRMTFDWHDNEFAMLGHMGDEMEKVARAIPNDGVYRAIRKKGAHWDTRVYQSTHLTGGAIMGANPMESAVNRYCQSWDVSNVFVTGACLFPQNMGYNPTGLVTALAYWSAKAIREQYLKSPGPLVQA</sequence>
<evidence type="ECO:0000256" key="1">
    <source>
        <dbReference type="ARBA" id="ARBA00010790"/>
    </source>
</evidence>
<dbReference type="STRING" id="28092.WM40_19180"/>
<dbReference type="SUPFAM" id="SSF54373">
    <property type="entry name" value="FAD-linked reductases, C-terminal domain"/>
    <property type="match status" value="1"/>
</dbReference>
<comment type="similarity">
    <text evidence="1">Belongs to the GMC oxidoreductase family.</text>
</comment>
<comment type="caution">
    <text evidence="7">The sequence shown here is derived from an EMBL/GenBank/DDBJ whole genome shotgun (WGS) entry which is preliminary data.</text>
</comment>
<dbReference type="GO" id="GO:0016614">
    <property type="term" value="F:oxidoreductase activity, acting on CH-OH group of donors"/>
    <property type="evidence" value="ECO:0007669"/>
    <property type="project" value="InterPro"/>
</dbReference>
<dbReference type="SUPFAM" id="SSF51905">
    <property type="entry name" value="FAD/NAD(P)-binding domain"/>
    <property type="match status" value="1"/>
</dbReference>
<organism evidence="7 8">
    <name type="scientific">Robbsia andropogonis</name>
    <dbReference type="NCBI Taxonomy" id="28092"/>
    <lineage>
        <taxon>Bacteria</taxon>
        <taxon>Pseudomonadati</taxon>
        <taxon>Pseudomonadota</taxon>
        <taxon>Betaproteobacteria</taxon>
        <taxon>Burkholderiales</taxon>
        <taxon>Burkholderiaceae</taxon>
        <taxon>Robbsia</taxon>
    </lineage>
</organism>
<evidence type="ECO:0000256" key="3">
    <source>
        <dbReference type="ARBA" id="ARBA00022827"/>
    </source>
</evidence>
<dbReference type="GO" id="GO:0050660">
    <property type="term" value="F:flavin adenine dinucleotide binding"/>
    <property type="evidence" value="ECO:0007669"/>
    <property type="project" value="InterPro"/>
</dbReference>
<feature type="domain" description="Glucose-methanol-choline oxidoreductase N-terminal" evidence="5">
    <location>
        <begin position="236"/>
        <end position="349"/>
    </location>
</feature>
<dbReference type="PANTHER" id="PTHR46056:SF12">
    <property type="entry name" value="LONG-CHAIN-ALCOHOL OXIDASE"/>
    <property type="match status" value="1"/>
</dbReference>
<dbReference type="PANTHER" id="PTHR46056">
    <property type="entry name" value="LONG-CHAIN-ALCOHOL OXIDASE"/>
    <property type="match status" value="1"/>
</dbReference>
<dbReference type="EMBL" id="LAQU01000024">
    <property type="protein sequence ID" value="KKB62133.1"/>
    <property type="molecule type" value="Genomic_DNA"/>
</dbReference>
<keyword evidence="3" id="KW-0274">FAD</keyword>
<dbReference type="Pfam" id="PF05199">
    <property type="entry name" value="GMC_oxred_C"/>
    <property type="match status" value="1"/>
</dbReference>
<evidence type="ECO:0000256" key="2">
    <source>
        <dbReference type="ARBA" id="ARBA00022630"/>
    </source>
</evidence>